<dbReference type="InterPro" id="IPR036322">
    <property type="entry name" value="WD40_repeat_dom_sf"/>
</dbReference>
<evidence type="ECO:0000256" key="2">
    <source>
        <dbReference type="ARBA" id="ARBA00022574"/>
    </source>
</evidence>
<comment type="similarity">
    <text evidence="5">Belongs to the WD repeat cdt2 family.</text>
</comment>
<sequence>MSNRNNSHVITELFDRNIKGKCEVRKAQKCLFAWSFKCHNKDEYNTVFSEESPNSTQQETEPPIYACKFGEGSNYGHMLVLANEDGQIGLRDTRKPGSPLAVEGQQIHQSAIFDVCWVPGSSELVSVAGDQRASVVAVRDDGHLTVVQSLLGHTRSIKTVHVNPTDPCVLATGARDGTIIIWDKRCKPHHRADEIAPAHQSHVSSRSTASPGVRRGVTTRGIGSGGGAPSTSSSVTAVLFQQQHTLISSGSSDGLIKLWDLRKTHSGGRREPQCQYSLEYGGKSSLHGFISLTLSQSRDMLYTSCMDNIIYAYHLVNPTPKPVATYSGHMAQTYFVKSCLSPCGSYLLSGSSNNAAYIWLTESPGRPVAKLTGHFAEISAVDWCPVDNEKLVTCADDMKLRVFRPCNTNLDDFDEKLNIRGVSERYMADGMEITHGIHIYRPSHDTGERSSSESQEPTSVLPVTPSTSRVRLSYASTPSSDRREGLSNTPHSQSNTPHQNTSISHTPSTPHSHQTTPSHRHQGRGRVTPRTPKTNERNTLLQWLATAKTPGTRDSPGTIQVSVSDSKKEGLKRKLTDYLGEEVEAEKDQENLNTEVKAISPTSPSKKILGSSSVVNTATATPVSAAKMLKYGDDVDSKACSNSDSVVDVADSVKPIEVEDNASISSGFRKPVTNSKLTCLETIREENTSVCSKPKPFMFGNLSSPTANLPNYITDGKSPHKRPEVKVEKKPNLDWLTTFSHQKKFKKVQITKSKNMIKMESKAQVD</sequence>
<dbReference type="InterPro" id="IPR051865">
    <property type="entry name" value="WD-repeat_CDT2_adapter"/>
</dbReference>
<dbReference type="Gene3D" id="2.130.10.10">
    <property type="entry name" value="YVTN repeat-like/Quinoprotein amine dehydrogenase"/>
    <property type="match status" value="2"/>
</dbReference>
<keyword evidence="2 6" id="KW-0853">WD repeat</keyword>
<organism evidence="8 9">
    <name type="scientific">Petrolisthes cinctipes</name>
    <name type="common">Flat porcelain crab</name>
    <dbReference type="NCBI Taxonomy" id="88211"/>
    <lineage>
        <taxon>Eukaryota</taxon>
        <taxon>Metazoa</taxon>
        <taxon>Ecdysozoa</taxon>
        <taxon>Arthropoda</taxon>
        <taxon>Crustacea</taxon>
        <taxon>Multicrustacea</taxon>
        <taxon>Malacostraca</taxon>
        <taxon>Eumalacostraca</taxon>
        <taxon>Eucarida</taxon>
        <taxon>Decapoda</taxon>
        <taxon>Pleocyemata</taxon>
        <taxon>Anomura</taxon>
        <taxon>Galatheoidea</taxon>
        <taxon>Porcellanidae</taxon>
        <taxon>Petrolisthes</taxon>
    </lineage>
</organism>
<dbReference type="SMART" id="SM00320">
    <property type="entry name" value="WD40"/>
    <property type="match status" value="7"/>
</dbReference>
<dbReference type="PROSITE" id="PS50294">
    <property type="entry name" value="WD_REPEATS_REGION"/>
    <property type="match status" value="2"/>
</dbReference>
<comment type="caution">
    <text evidence="8">The sequence shown here is derived from an EMBL/GenBank/DDBJ whole genome shotgun (WGS) entry which is preliminary data.</text>
</comment>
<dbReference type="GO" id="GO:0007095">
    <property type="term" value="P:mitotic G2 DNA damage checkpoint signaling"/>
    <property type="evidence" value="ECO:0007669"/>
    <property type="project" value="TreeGrafter"/>
</dbReference>
<dbReference type="Pfam" id="PF00400">
    <property type="entry name" value="WD40"/>
    <property type="match status" value="4"/>
</dbReference>
<keyword evidence="4" id="KW-0833">Ubl conjugation pathway</keyword>
<dbReference type="GO" id="GO:0043161">
    <property type="term" value="P:proteasome-mediated ubiquitin-dependent protein catabolic process"/>
    <property type="evidence" value="ECO:0007669"/>
    <property type="project" value="TreeGrafter"/>
</dbReference>
<protein>
    <submittedName>
        <fullName evidence="8">Uncharacterized protein</fullName>
    </submittedName>
</protein>
<feature type="compositionally biased region" description="Basic and acidic residues" evidence="7">
    <location>
        <begin position="442"/>
        <end position="451"/>
    </location>
</feature>
<dbReference type="InterPro" id="IPR015943">
    <property type="entry name" value="WD40/YVTN_repeat-like_dom_sf"/>
</dbReference>
<reference evidence="8" key="1">
    <citation type="submission" date="2023-10" db="EMBL/GenBank/DDBJ databases">
        <title>Genome assemblies of two species of porcelain crab, Petrolisthes cinctipes and Petrolisthes manimaculis (Anomura: Porcellanidae).</title>
        <authorList>
            <person name="Angst P."/>
        </authorList>
    </citation>
    <scope>NUCLEOTIDE SEQUENCE</scope>
    <source>
        <strain evidence="8">PB745_01</strain>
        <tissue evidence="8">Gill</tissue>
    </source>
</reference>
<dbReference type="Proteomes" id="UP001286313">
    <property type="component" value="Unassembled WGS sequence"/>
</dbReference>
<evidence type="ECO:0000256" key="7">
    <source>
        <dbReference type="SAM" id="MobiDB-lite"/>
    </source>
</evidence>
<feature type="compositionally biased region" description="Low complexity" evidence="7">
    <location>
        <begin position="501"/>
        <end position="517"/>
    </location>
</feature>
<accession>A0AAE1FNY3</accession>
<evidence type="ECO:0000256" key="3">
    <source>
        <dbReference type="ARBA" id="ARBA00022737"/>
    </source>
</evidence>
<dbReference type="InterPro" id="IPR001680">
    <property type="entry name" value="WD40_rpt"/>
</dbReference>
<evidence type="ECO:0000256" key="6">
    <source>
        <dbReference type="PROSITE-ProRule" id="PRU00221"/>
    </source>
</evidence>
<feature type="compositionally biased region" description="Low complexity" evidence="7">
    <location>
        <begin position="210"/>
        <end position="221"/>
    </location>
</feature>
<keyword evidence="9" id="KW-1185">Reference proteome</keyword>
<dbReference type="PROSITE" id="PS00678">
    <property type="entry name" value="WD_REPEATS_1"/>
    <property type="match status" value="1"/>
</dbReference>
<feature type="compositionally biased region" description="Polar residues" evidence="7">
    <location>
        <begin position="464"/>
        <end position="479"/>
    </location>
</feature>
<feature type="compositionally biased region" description="Polar residues" evidence="7">
    <location>
        <begin position="486"/>
        <end position="500"/>
    </location>
</feature>
<feature type="region of interest" description="Disordered" evidence="7">
    <location>
        <begin position="441"/>
        <end position="537"/>
    </location>
</feature>
<evidence type="ECO:0000256" key="4">
    <source>
        <dbReference type="ARBA" id="ARBA00022786"/>
    </source>
</evidence>
<dbReference type="SUPFAM" id="SSF50978">
    <property type="entry name" value="WD40 repeat-like"/>
    <property type="match status" value="1"/>
</dbReference>
<feature type="repeat" description="WD" evidence="6">
    <location>
        <begin position="228"/>
        <end position="262"/>
    </location>
</feature>
<evidence type="ECO:0000256" key="1">
    <source>
        <dbReference type="ARBA" id="ARBA00004906"/>
    </source>
</evidence>
<dbReference type="GO" id="GO:0005634">
    <property type="term" value="C:nucleus"/>
    <property type="evidence" value="ECO:0007669"/>
    <property type="project" value="TreeGrafter"/>
</dbReference>
<dbReference type="EMBL" id="JAWQEG010001737">
    <property type="protein sequence ID" value="KAK3876976.1"/>
    <property type="molecule type" value="Genomic_DNA"/>
</dbReference>
<gene>
    <name evidence="8" type="ORF">Pcinc_018265</name>
</gene>
<dbReference type="GO" id="GO:0030674">
    <property type="term" value="F:protein-macromolecule adaptor activity"/>
    <property type="evidence" value="ECO:0007669"/>
    <property type="project" value="TreeGrafter"/>
</dbReference>
<dbReference type="InterPro" id="IPR019775">
    <property type="entry name" value="WD40_repeat_CS"/>
</dbReference>
<keyword evidence="3" id="KW-0677">Repeat</keyword>
<dbReference type="PANTHER" id="PTHR22852:SF0">
    <property type="entry name" value="DENTICLELESS PROTEIN HOMOLOG"/>
    <property type="match status" value="1"/>
</dbReference>
<proteinExistence type="inferred from homology"/>
<dbReference type="PROSITE" id="PS50082">
    <property type="entry name" value="WD_REPEATS_2"/>
    <property type="match status" value="2"/>
</dbReference>
<dbReference type="AlphaFoldDB" id="A0AAE1FNY3"/>
<evidence type="ECO:0000313" key="9">
    <source>
        <dbReference type="Proteomes" id="UP001286313"/>
    </source>
</evidence>
<evidence type="ECO:0000256" key="5">
    <source>
        <dbReference type="ARBA" id="ARBA00038344"/>
    </source>
</evidence>
<feature type="repeat" description="WD" evidence="6">
    <location>
        <begin position="150"/>
        <end position="183"/>
    </location>
</feature>
<name>A0AAE1FNY3_PETCI</name>
<comment type="pathway">
    <text evidence="1">Protein modification; protein ubiquitination.</text>
</comment>
<dbReference type="PANTHER" id="PTHR22852">
    <property type="entry name" value="LETHAL 2 DENTICLELESS PROTEIN RETINOIC ACID-REGULATED NUCLEAR MATRIX-ASSOCIATED PROTEIN"/>
    <property type="match status" value="1"/>
</dbReference>
<feature type="region of interest" description="Disordered" evidence="7">
    <location>
        <begin position="196"/>
        <end position="229"/>
    </location>
</feature>
<evidence type="ECO:0000313" key="8">
    <source>
        <dbReference type="EMBL" id="KAK3876976.1"/>
    </source>
</evidence>